<comment type="caution">
    <text evidence="3">The sequence shown here is derived from an EMBL/GenBank/DDBJ whole genome shotgun (WGS) entry which is preliminary data.</text>
</comment>
<dbReference type="InterPro" id="IPR019223">
    <property type="entry name" value="DUF2147"/>
</dbReference>
<organism evidence="3">
    <name type="scientific">mine drainage metagenome</name>
    <dbReference type="NCBI Taxonomy" id="410659"/>
    <lineage>
        <taxon>unclassified sequences</taxon>
        <taxon>metagenomes</taxon>
        <taxon>ecological metagenomes</taxon>
    </lineage>
</organism>
<dbReference type="AlphaFoldDB" id="T1BXE7"/>
<evidence type="ECO:0000313" key="3">
    <source>
        <dbReference type="EMBL" id="EQD74572.1"/>
    </source>
</evidence>
<dbReference type="PANTHER" id="PTHR36919">
    <property type="entry name" value="BLR1215 PROTEIN"/>
    <property type="match status" value="1"/>
</dbReference>
<evidence type="ECO:0000313" key="2">
    <source>
        <dbReference type="EMBL" id="EQD26479.1"/>
    </source>
</evidence>
<dbReference type="EMBL" id="AUZY01001550">
    <property type="protein sequence ID" value="EQD74572.1"/>
    <property type="molecule type" value="Genomic_DNA"/>
</dbReference>
<dbReference type="EMBL" id="AUZZ01011365">
    <property type="protein sequence ID" value="EQD26479.1"/>
    <property type="molecule type" value="Genomic_DNA"/>
</dbReference>
<dbReference type="Pfam" id="PF09917">
    <property type="entry name" value="DUF2147"/>
    <property type="match status" value="1"/>
</dbReference>
<protein>
    <submittedName>
        <fullName evidence="3">Signal peptide protein</fullName>
    </submittedName>
</protein>
<accession>T1BXE7</accession>
<proteinExistence type="predicted"/>
<name>T1BXE7_9ZZZZ</name>
<reference evidence="3" key="1">
    <citation type="submission" date="2013-08" db="EMBL/GenBank/DDBJ databases">
        <authorList>
            <person name="Mendez C."/>
            <person name="Richter M."/>
            <person name="Ferrer M."/>
            <person name="Sanchez J."/>
        </authorList>
    </citation>
    <scope>NUCLEOTIDE SEQUENCE</scope>
</reference>
<dbReference type="PANTHER" id="PTHR36919:SF3">
    <property type="entry name" value="BLL5882 PROTEIN"/>
    <property type="match status" value="1"/>
</dbReference>
<feature type="domain" description="DUF2147" evidence="1">
    <location>
        <begin position="41"/>
        <end position="158"/>
    </location>
</feature>
<reference evidence="3" key="2">
    <citation type="journal article" date="2014" name="ISME J.">
        <title>Microbial stratification in low pH oxic and suboxic macroscopic growths along an acid mine drainage.</title>
        <authorList>
            <person name="Mendez-Garcia C."/>
            <person name="Mesa V."/>
            <person name="Sprenger R.R."/>
            <person name="Richter M."/>
            <person name="Diez M.S."/>
            <person name="Solano J."/>
            <person name="Bargiela R."/>
            <person name="Golyshina O.V."/>
            <person name="Manteca A."/>
            <person name="Ramos J.L."/>
            <person name="Gallego J.R."/>
            <person name="Llorente I."/>
            <person name="Martins Dos Santos V.A."/>
            <person name="Jensen O.N."/>
            <person name="Pelaez A.I."/>
            <person name="Sanchez J."/>
            <person name="Ferrer M."/>
        </authorList>
    </citation>
    <scope>NUCLEOTIDE SEQUENCE</scope>
</reference>
<dbReference type="Gene3D" id="2.40.128.520">
    <property type="match status" value="1"/>
</dbReference>
<gene>
    <name evidence="3" type="ORF">B1B_02593</name>
    <name evidence="2" type="ORF">B2A_15624</name>
</gene>
<evidence type="ECO:0000259" key="1">
    <source>
        <dbReference type="Pfam" id="PF09917"/>
    </source>
</evidence>
<sequence>MRVLRSFGWPAFAAMLLVLSGLAGQRALAQTATPADMSPVGIWKQIDDKTGEAKSLIQISEVNGELTGKVLKVLKSRKGPNPLCDKCSGALKNQPVTGMEILRGMKPDGSSWSGGTILDPKSGRTYRCDMKVIDGGQKLKVRGYIGFSLFGRTQVWLRESAHVAPAVSATTE</sequence>